<name>A0A936ZJR0_9BURK</name>
<dbReference type="PANTHER" id="PTHR21660:SF1">
    <property type="entry name" value="ACYL-COENZYME A THIOESTERASE 13"/>
    <property type="match status" value="1"/>
</dbReference>
<evidence type="ECO:0000313" key="4">
    <source>
        <dbReference type="EMBL" id="MBL0421468.1"/>
    </source>
</evidence>
<gene>
    <name evidence="4" type="ORF">JI739_14010</name>
</gene>
<dbReference type="InterPro" id="IPR029069">
    <property type="entry name" value="HotDog_dom_sf"/>
</dbReference>
<accession>A0A936ZJR0</accession>
<dbReference type="InterPro" id="IPR039298">
    <property type="entry name" value="ACOT13"/>
</dbReference>
<keyword evidence="2" id="KW-0378">Hydrolase</keyword>
<evidence type="ECO:0000259" key="3">
    <source>
        <dbReference type="Pfam" id="PF03061"/>
    </source>
</evidence>
<dbReference type="Proteomes" id="UP000613011">
    <property type="component" value="Unassembled WGS sequence"/>
</dbReference>
<reference evidence="4" key="1">
    <citation type="submission" date="2021-01" db="EMBL/GenBank/DDBJ databases">
        <title>Ramlibacter sp. strain AW1 16S ribosomal RNA gene Genome sequencing and assembly.</title>
        <authorList>
            <person name="Kang M."/>
        </authorList>
    </citation>
    <scope>NUCLEOTIDE SEQUENCE</scope>
    <source>
        <strain evidence="4">AW1</strain>
    </source>
</reference>
<feature type="domain" description="Thioesterase" evidence="3">
    <location>
        <begin position="53"/>
        <end position="127"/>
    </location>
</feature>
<organism evidence="4 5">
    <name type="scientific">Ramlibacter aurantiacus</name>
    <dbReference type="NCBI Taxonomy" id="2801330"/>
    <lineage>
        <taxon>Bacteria</taxon>
        <taxon>Pseudomonadati</taxon>
        <taxon>Pseudomonadota</taxon>
        <taxon>Betaproteobacteria</taxon>
        <taxon>Burkholderiales</taxon>
        <taxon>Comamonadaceae</taxon>
        <taxon>Ramlibacter</taxon>
    </lineage>
</organism>
<sequence>MNEFSQAPEAGFTLMEQGGTFMDHVGPVWSRADADGAVVLLRIGPQHTNPNASVHGGVLMTLIDVALGSALQAAMQGQGAGHPVTMQLSCSMVGAARLGDLVRAEARVDRLARSVGFSSGRIEAGGRLVMTASAVFKLPSS</sequence>
<dbReference type="AlphaFoldDB" id="A0A936ZJR0"/>
<evidence type="ECO:0000256" key="1">
    <source>
        <dbReference type="ARBA" id="ARBA00008324"/>
    </source>
</evidence>
<dbReference type="Gene3D" id="3.10.129.10">
    <property type="entry name" value="Hotdog Thioesterase"/>
    <property type="match status" value="1"/>
</dbReference>
<proteinExistence type="inferred from homology"/>
<dbReference type="RefSeq" id="WP_201684549.1">
    <property type="nucleotide sequence ID" value="NZ_JAEQNA010000005.1"/>
</dbReference>
<dbReference type="InterPro" id="IPR006683">
    <property type="entry name" value="Thioestr_dom"/>
</dbReference>
<dbReference type="CDD" id="cd03443">
    <property type="entry name" value="PaaI_thioesterase"/>
    <property type="match status" value="1"/>
</dbReference>
<keyword evidence="5" id="KW-1185">Reference proteome</keyword>
<comment type="similarity">
    <text evidence="1">Belongs to the thioesterase PaaI family.</text>
</comment>
<evidence type="ECO:0000313" key="5">
    <source>
        <dbReference type="Proteomes" id="UP000613011"/>
    </source>
</evidence>
<dbReference type="EMBL" id="JAEQNA010000005">
    <property type="protein sequence ID" value="MBL0421468.1"/>
    <property type="molecule type" value="Genomic_DNA"/>
</dbReference>
<dbReference type="NCBIfam" id="TIGR00369">
    <property type="entry name" value="unchar_dom_1"/>
    <property type="match status" value="1"/>
</dbReference>
<dbReference type="Pfam" id="PF03061">
    <property type="entry name" value="4HBT"/>
    <property type="match status" value="1"/>
</dbReference>
<comment type="caution">
    <text evidence="4">The sequence shown here is derived from an EMBL/GenBank/DDBJ whole genome shotgun (WGS) entry which is preliminary data.</text>
</comment>
<dbReference type="GO" id="GO:0047617">
    <property type="term" value="F:fatty acyl-CoA hydrolase activity"/>
    <property type="evidence" value="ECO:0007669"/>
    <property type="project" value="InterPro"/>
</dbReference>
<protein>
    <submittedName>
        <fullName evidence="4">PaaI family thioesterase</fullName>
    </submittedName>
</protein>
<dbReference type="SUPFAM" id="SSF54637">
    <property type="entry name" value="Thioesterase/thiol ester dehydrase-isomerase"/>
    <property type="match status" value="1"/>
</dbReference>
<evidence type="ECO:0000256" key="2">
    <source>
        <dbReference type="ARBA" id="ARBA00022801"/>
    </source>
</evidence>
<dbReference type="InterPro" id="IPR003736">
    <property type="entry name" value="PAAI_dom"/>
</dbReference>
<dbReference type="PANTHER" id="PTHR21660">
    <property type="entry name" value="THIOESTERASE SUPERFAMILY MEMBER-RELATED"/>
    <property type="match status" value="1"/>
</dbReference>